<comment type="caution">
    <text evidence="1">The sequence shown here is derived from an EMBL/GenBank/DDBJ whole genome shotgun (WGS) entry which is preliminary data.</text>
</comment>
<evidence type="ECO:0000313" key="2">
    <source>
        <dbReference type="Proteomes" id="UP001163321"/>
    </source>
</evidence>
<evidence type="ECO:0000313" key="1">
    <source>
        <dbReference type="EMBL" id="KAI9919085.1"/>
    </source>
</evidence>
<name>A0ACC0WM30_9STRA</name>
<sequence length="85" mass="9193">MRLAHVVWITAAVSFITAGASSTTTKSSEIRSPGSVSQRHLRILKTADSDEGITIDTGRGPINWDDEEKRSVTADAPPQLAKLFK</sequence>
<organism evidence="1 2">
    <name type="scientific">Peronosclerospora sorghi</name>
    <dbReference type="NCBI Taxonomy" id="230839"/>
    <lineage>
        <taxon>Eukaryota</taxon>
        <taxon>Sar</taxon>
        <taxon>Stramenopiles</taxon>
        <taxon>Oomycota</taxon>
        <taxon>Peronosporomycetes</taxon>
        <taxon>Peronosporales</taxon>
        <taxon>Peronosporaceae</taxon>
        <taxon>Peronosclerospora</taxon>
    </lineage>
</organism>
<accession>A0ACC0WM30</accession>
<protein>
    <submittedName>
        <fullName evidence="1">Uncharacterized protein</fullName>
    </submittedName>
</protein>
<reference evidence="1 2" key="1">
    <citation type="journal article" date="2022" name="bioRxiv">
        <title>The genome of the oomycete Peronosclerospora sorghi, a cosmopolitan pathogen of maize and sorghum, is inflated with dispersed pseudogenes.</title>
        <authorList>
            <person name="Fletcher K."/>
            <person name="Martin F."/>
            <person name="Isakeit T."/>
            <person name="Cavanaugh K."/>
            <person name="Magill C."/>
            <person name="Michelmore R."/>
        </authorList>
    </citation>
    <scope>NUCLEOTIDE SEQUENCE [LARGE SCALE GENOMIC DNA]</scope>
    <source>
        <strain evidence="1">P6</strain>
    </source>
</reference>
<gene>
    <name evidence="1" type="ORF">PsorP6_011392</name>
</gene>
<dbReference type="EMBL" id="CM047591">
    <property type="protein sequence ID" value="KAI9919085.1"/>
    <property type="molecule type" value="Genomic_DNA"/>
</dbReference>
<proteinExistence type="predicted"/>
<keyword evidence="2" id="KW-1185">Reference proteome</keyword>
<dbReference type="Proteomes" id="UP001163321">
    <property type="component" value="Chromosome 12"/>
</dbReference>